<feature type="domain" description="FAD-binding FR-type" evidence="1">
    <location>
        <begin position="11"/>
        <end position="146"/>
    </location>
</feature>
<evidence type="ECO:0000313" key="2">
    <source>
        <dbReference type="EMBL" id="NYD71324.1"/>
    </source>
</evidence>
<dbReference type="Proteomes" id="UP000549913">
    <property type="component" value="Unassembled WGS sequence"/>
</dbReference>
<dbReference type="PANTHER" id="PTHR30157">
    <property type="entry name" value="FERRIC REDUCTASE, NADPH-DEPENDENT"/>
    <property type="match status" value="1"/>
</dbReference>
<dbReference type="InterPro" id="IPR007037">
    <property type="entry name" value="SIP_rossman_dom"/>
</dbReference>
<dbReference type="PANTHER" id="PTHR30157:SF0">
    <property type="entry name" value="NADPH-DEPENDENT FERRIC-CHELATE REDUCTASE"/>
    <property type="match status" value="1"/>
</dbReference>
<reference evidence="2 3" key="1">
    <citation type="submission" date="2020-07" db="EMBL/GenBank/DDBJ databases">
        <title>Sequencing the genomes of 1000 actinobacteria strains.</title>
        <authorList>
            <person name="Klenk H.-P."/>
        </authorList>
    </citation>
    <scope>NUCLEOTIDE SEQUENCE [LARGE SCALE GENOMIC DNA]</scope>
    <source>
        <strain evidence="2 3">DSM 26474</strain>
    </source>
</reference>
<dbReference type="InterPro" id="IPR039261">
    <property type="entry name" value="FNR_nucleotide-bd"/>
</dbReference>
<dbReference type="Pfam" id="PF04954">
    <property type="entry name" value="SIP"/>
    <property type="match status" value="1"/>
</dbReference>
<dbReference type="PROSITE" id="PS51384">
    <property type="entry name" value="FAD_FR"/>
    <property type="match status" value="1"/>
</dbReference>
<proteinExistence type="predicted"/>
<accession>A0A852SRH8</accession>
<dbReference type="Gene3D" id="3.40.50.80">
    <property type="entry name" value="Nucleotide-binding domain of ferredoxin-NADP reductase (FNR) module"/>
    <property type="match status" value="1"/>
</dbReference>
<keyword evidence="3" id="KW-1185">Reference proteome</keyword>
<protein>
    <submittedName>
        <fullName evidence="2">NADPH-dependent ferric siderophore reductase</fullName>
    </submittedName>
</protein>
<dbReference type="EMBL" id="JACCBM010000001">
    <property type="protein sequence ID" value="NYD71324.1"/>
    <property type="molecule type" value="Genomic_DNA"/>
</dbReference>
<comment type="caution">
    <text evidence="2">The sequence shown here is derived from an EMBL/GenBank/DDBJ whole genome shotgun (WGS) entry which is preliminary data.</text>
</comment>
<organism evidence="2 3">
    <name type="scientific">Herbiconiux flava</name>
    <dbReference type="NCBI Taxonomy" id="881268"/>
    <lineage>
        <taxon>Bacteria</taxon>
        <taxon>Bacillati</taxon>
        <taxon>Actinomycetota</taxon>
        <taxon>Actinomycetes</taxon>
        <taxon>Micrococcales</taxon>
        <taxon>Microbacteriaceae</taxon>
        <taxon>Herbiconiux</taxon>
    </lineage>
</organism>
<dbReference type="Pfam" id="PF08021">
    <property type="entry name" value="FAD_binding_9"/>
    <property type="match status" value="1"/>
</dbReference>
<dbReference type="GO" id="GO:0016491">
    <property type="term" value="F:oxidoreductase activity"/>
    <property type="evidence" value="ECO:0007669"/>
    <property type="project" value="InterPro"/>
</dbReference>
<dbReference type="CDD" id="cd06193">
    <property type="entry name" value="siderophore_interacting"/>
    <property type="match status" value="1"/>
</dbReference>
<dbReference type="AlphaFoldDB" id="A0A852SRH8"/>
<dbReference type="RefSeq" id="WP_179548305.1">
    <property type="nucleotide sequence ID" value="NZ_BSEW01000002.1"/>
</dbReference>
<evidence type="ECO:0000313" key="3">
    <source>
        <dbReference type="Proteomes" id="UP000549913"/>
    </source>
</evidence>
<dbReference type="InterPro" id="IPR013113">
    <property type="entry name" value="SIP_FAD-bd"/>
</dbReference>
<evidence type="ECO:0000259" key="1">
    <source>
        <dbReference type="PROSITE" id="PS51384"/>
    </source>
</evidence>
<dbReference type="InterPro" id="IPR017927">
    <property type="entry name" value="FAD-bd_FR_type"/>
</dbReference>
<name>A0A852SRH8_9MICO</name>
<dbReference type="Gene3D" id="2.40.30.10">
    <property type="entry name" value="Translation factors"/>
    <property type="match status" value="1"/>
</dbReference>
<gene>
    <name evidence="2" type="ORF">BJ984_002482</name>
</gene>
<dbReference type="InterPro" id="IPR039374">
    <property type="entry name" value="SIP_fam"/>
</dbReference>
<sequence>MSNIAITHAESGLVRTAVVRSERVTPHMQRVTFGGGDLDRFRFRGFDQWFRLAVPVDDRTRFERLPDTFGMGGYLKYLALPKGTRPVIRNYTVRAYRSEPAEFDVDFVVHGDAGVAGPWASAVEPGSPLAEVAFIDQGCGWSPAPHDSVLLVGDESGLPAVAGILRDLPRDATGHAVIELFDERDRQPLEAPEGVRVQWVTRSAEAAPGSAALPAVRDLPALEGRVAAFAVGESAVATGVRRHLVAERGLPKAAVTFCGYWKRGGR</sequence>